<dbReference type="Proteomes" id="UP000255153">
    <property type="component" value="Unassembled WGS sequence"/>
</dbReference>
<sequence>MLRWSPVLFSIIWASASWASEGKVEPTNISSTDSPNTLPDLGSSEKSNSKDEKGALGGKAQGYFISSATQGFENLTPEALKAQAESYAKGQVTSTAQSYLENVLSPYGSVRTSLSIGEGGDLDGSTFDYFVPWYDNQETLVFSQFSAQRKDDRTIGNIGVGVRQNIGSWLLGGNLFYDYDFTRGHRRLGLGSEAWTDYLKFSGNYYHPLSDWKDSKDFDFYEERPARGWDVRAEGWLPAWPQFGAKLVYEQYYGDEVALFGTDNLEKNPQALTVGLMYNPVPLFTVGSDYKSGTGDNSDLSVNVSLNYQIGMPLKDQLDPDNVKAKHSLMGSRHDFVERNNFIVLEYREQDPLDVTLWLKADTANEHPECIVKDTPELAVGLEKCKWTINALINNHYKIVAASWQAKNNANRTLVMPVVKANALTEGNNNRWNLVLPAWQSASTKEEQEKVNTWRVRLALEDEKGNRQNSGVVEIVVKQDRKIELIVNHVLSVPADNNHSYQAEAKADGSDGVVMDMHITDSFGDNTDKNGNTLPETGVTPTLYDENDKKVTLNTKPCVTETPCVFIAKRDKEKGTITLSSTLPGTFRWKVKAEPYSDSNFVDVTFTNTANVGGINGFIYRLEESSPKNLAGDAKPIPLKSGYRFVMWRDSNNDGIYQQSEKLTEEEKARYDYEWEFTGKSAHGSTGAKANTINEDLILPATNKEAASKFDAEERDGVQGYGIRVVYSEKQKSA</sequence>
<dbReference type="Pfam" id="PF11924">
    <property type="entry name" value="IAT_beta"/>
    <property type="match status" value="1"/>
</dbReference>
<proteinExistence type="inferred from homology"/>
<dbReference type="GO" id="GO:0007155">
    <property type="term" value="P:cell adhesion"/>
    <property type="evidence" value="ECO:0007669"/>
    <property type="project" value="InterPro"/>
</dbReference>
<gene>
    <name evidence="5" type="primary">sinH</name>
    <name evidence="5" type="ORF">D3G36_12770</name>
    <name evidence="6" type="ORF">NCTC8603_02453</name>
</gene>
<evidence type="ECO:0000256" key="3">
    <source>
        <dbReference type="SAM" id="SignalP"/>
    </source>
</evidence>
<dbReference type="PRINTS" id="PR01369">
    <property type="entry name" value="INTIMIN"/>
</dbReference>
<evidence type="ECO:0000313" key="5">
    <source>
        <dbReference type="EMBL" id="EFA4418732.1"/>
    </source>
</evidence>
<evidence type="ECO:0000256" key="1">
    <source>
        <dbReference type="ARBA" id="ARBA00010116"/>
    </source>
</evidence>
<dbReference type="PANTHER" id="PTHR39576">
    <property type="entry name" value="ATTACHING AND EFFACING PROTEIN HOMOLOG-RELATED-RELATED"/>
    <property type="match status" value="1"/>
</dbReference>
<dbReference type="InterPro" id="IPR003535">
    <property type="entry name" value="Intimin/invasin_bac"/>
</dbReference>
<dbReference type="InterPro" id="IPR024519">
    <property type="entry name" value="IAT_beta"/>
</dbReference>
<reference evidence="6 7" key="1">
    <citation type="submission" date="2018-06" db="EMBL/GenBank/DDBJ databases">
        <authorList>
            <consortium name="Pathogen Informatics"/>
            <person name="Doyle S."/>
        </authorList>
    </citation>
    <scope>NUCLEOTIDE SEQUENCE [LARGE SCALE GENOMIC DNA]</scope>
    <source>
        <strain evidence="6 7">NCTC8603</strain>
    </source>
</reference>
<comment type="caution">
    <text evidence="5">The sequence shown here is derived from an EMBL/GenBank/DDBJ whole genome shotgun (WGS) entry which is preliminary data.</text>
</comment>
<dbReference type="PANTHER" id="PTHR39576:SF2">
    <property type="entry name" value="ATTACHING AND EFFACING PROTEIN HOMOLOG-RELATED"/>
    <property type="match status" value="1"/>
</dbReference>
<dbReference type="EMBL" id="UGEE01000003">
    <property type="protein sequence ID" value="STK80465.1"/>
    <property type="molecule type" value="Genomic_DNA"/>
</dbReference>
<dbReference type="Proteomes" id="UP000591371">
    <property type="component" value="Unassembled WGS sequence"/>
</dbReference>
<protein>
    <submittedName>
        <fullName evidence="5">Intimin-like inverse autotransporter SinH</fullName>
    </submittedName>
    <submittedName>
        <fullName evidence="6">Intimin-like protein</fullName>
    </submittedName>
</protein>
<feature type="region of interest" description="Disordered" evidence="2">
    <location>
        <begin position="24"/>
        <end position="55"/>
    </location>
</feature>
<feature type="chain" id="PRO_5043164599" evidence="3">
    <location>
        <begin position="20"/>
        <end position="734"/>
    </location>
</feature>
<evidence type="ECO:0000313" key="8">
    <source>
        <dbReference type="Proteomes" id="UP000591371"/>
    </source>
</evidence>
<name>A0A376HJG6_ECOLX</name>
<evidence type="ECO:0000313" key="6">
    <source>
        <dbReference type="EMBL" id="STK80465.1"/>
    </source>
</evidence>
<dbReference type="NCBIfam" id="NF033423">
    <property type="entry name" value="inverse_SinH"/>
    <property type="match status" value="1"/>
</dbReference>
<keyword evidence="3" id="KW-0732">Signal</keyword>
<dbReference type="EMBL" id="AASATZ010000015">
    <property type="protein sequence ID" value="EFA4418732.1"/>
    <property type="molecule type" value="Genomic_DNA"/>
</dbReference>
<feature type="signal peptide" evidence="3">
    <location>
        <begin position="1"/>
        <end position="19"/>
    </location>
</feature>
<reference evidence="5 8" key="2">
    <citation type="submission" date="2019-03" db="EMBL/GenBank/DDBJ databases">
        <authorList>
            <consortium name="GenomeTrakr network: Whole genome sequencing for foodborne pathogen traceback"/>
        </authorList>
    </citation>
    <scope>NUCLEOTIDE SEQUENCE [LARGE SCALE GENOMIC DNA]</scope>
    <source>
        <strain evidence="5 8">PSU-1190</strain>
    </source>
</reference>
<evidence type="ECO:0000256" key="2">
    <source>
        <dbReference type="SAM" id="MobiDB-lite"/>
    </source>
</evidence>
<evidence type="ECO:0000313" key="7">
    <source>
        <dbReference type="Proteomes" id="UP000255153"/>
    </source>
</evidence>
<dbReference type="FunFam" id="2.40.160.160:FF:000001">
    <property type="entry name" value="Intimin-like inverse autotransporter SinH"/>
    <property type="match status" value="1"/>
</dbReference>
<dbReference type="RefSeq" id="WP_024168688.1">
    <property type="nucleotide sequence ID" value="NZ_CABEEY010000003.1"/>
</dbReference>
<feature type="domain" description="Inverse autotransporter beta-domain" evidence="4">
    <location>
        <begin position="68"/>
        <end position="341"/>
    </location>
</feature>
<dbReference type="InterPro" id="IPR051715">
    <property type="entry name" value="Intimin-Invasin_domain"/>
</dbReference>
<dbReference type="InterPro" id="IPR038177">
    <property type="entry name" value="IAT_beta_sf"/>
</dbReference>
<comment type="similarity">
    <text evidence="1">Belongs to the intimin/invasin family.</text>
</comment>
<accession>A0A376HJG6</accession>
<feature type="compositionally biased region" description="Polar residues" evidence="2">
    <location>
        <begin position="27"/>
        <end position="37"/>
    </location>
</feature>
<organism evidence="5 8">
    <name type="scientific">Escherichia coli</name>
    <dbReference type="NCBI Taxonomy" id="562"/>
    <lineage>
        <taxon>Bacteria</taxon>
        <taxon>Pseudomonadati</taxon>
        <taxon>Pseudomonadota</taxon>
        <taxon>Gammaproteobacteria</taxon>
        <taxon>Enterobacterales</taxon>
        <taxon>Enterobacteriaceae</taxon>
        <taxon>Escherichia</taxon>
    </lineage>
</organism>
<evidence type="ECO:0000259" key="4">
    <source>
        <dbReference type="Pfam" id="PF11924"/>
    </source>
</evidence>
<dbReference type="AlphaFoldDB" id="A0A376HJG6"/>
<dbReference type="GO" id="GO:0009279">
    <property type="term" value="C:cell outer membrane"/>
    <property type="evidence" value="ECO:0007669"/>
    <property type="project" value="TreeGrafter"/>
</dbReference>
<dbReference type="Gene3D" id="2.40.160.160">
    <property type="entry name" value="Inverse autotransporter, beta-domain"/>
    <property type="match status" value="1"/>
</dbReference>